<dbReference type="CDD" id="cd05233">
    <property type="entry name" value="SDR_c"/>
    <property type="match status" value="1"/>
</dbReference>
<dbReference type="Proteomes" id="UP000184501">
    <property type="component" value="Unassembled WGS sequence"/>
</dbReference>
<dbReference type="GO" id="GO:0016616">
    <property type="term" value="F:oxidoreductase activity, acting on the CH-OH group of donors, NAD or NADP as acceptor"/>
    <property type="evidence" value="ECO:0007669"/>
    <property type="project" value="TreeGrafter"/>
</dbReference>
<dbReference type="Pfam" id="PF00561">
    <property type="entry name" value="Abhydrolase_1"/>
    <property type="match status" value="1"/>
</dbReference>
<dbReference type="EMBL" id="FQVN01000006">
    <property type="protein sequence ID" value="SHG00080.1"/>
    <property type="molecule type" value="Genomic_DNA"/>
</dbReference>
<dbReference type="PROSITE" id="PS00061">
    <property type="entry name" value="ADH_SHORT"/>
    <property type="match status" value="1"/>
</dbReference>
<dbReference type="SMART" id="SM00822">
    <property type="entry name" value="PKS_KR"/>
    <property type="match status" value="1"/>
</dbReference>
<dbReference type="NCBIfam" id="NF004514">
    <property type="entry name" value="PRK05855.1"/>
    <property type="match status" value="1"/>
</dbReference>
<comment type="similarity">
    <text evidence="1">Belongs to the short-chain dehydrogenases/reductases (SDR) family.</text>
</comment>
<dbReference type="InterPro" id="IPR000073">
    <property type="entry name" value="AB_hydrolase_1"/>
</dbReference>
<dbReference type="InterPro" id="IPR036291">
    <property type="entry name" value="NAD(P)-bd_dom_sf"/>
</dbReference>
<evidence type="ECO:0000313" key="5">
    <source>
        <dbReference type="Proteomes" id="UP000184501"/>
    </source>
</evidence>
<dbReference type="SUPFAM" id="SSF51735">
    <property type="entry name" value="NAD(P)-binding Rossmann-fold domains"/>
    <property type="match status" value="1"/>
</dbReference>
<keyword evidence="2" id="KW-0560">Oxidoreductase</keyword>
<dbReference type="PANTHER" id="PTHR24322:SF736">
    <property type="entry name" value="RETINOL DEHYDROGENASE 10"/>
    <property type="match status" value="1"/>
</dbReference>
<protein>
    <submittedName>
        <fullName evidence="4">Short-chain dehydrogenase</fullName>
    </submittedName>
</protein>
<dbReference type="FunFam" id="3.40.50.720:FF:000084">
    <property type="entry name" value="Short-chain dehydrogenase reductase"/>
    <property type="match status" value="1"/>
</dbReference>
<gene>
    <name evidence="4" type="ORF">SAMN05444320_10616</name>
</gene>
<evidence type="ECO:0000256" key="2">
    <source>
        <dbReference type="ARBA" id="ARBA00023002"/>
    </source>
</evidence>
<feature type="domain" description="Ketoreductase" evidence="3">
    <location>
        <begin position="297"/>
        <end position="482"/>
    </location>
</feature>
<dbReference type="SUPFAM" id="SSF53474">
    <property type="entry name" value="alpha/beta-Hydrolases"/>
    <property type="match status" value="1"/>
</dbReference>
<dbReference type="PANTHER" id="PTHR24322">
    <property type="entry name" value="PKSB"/>
    <property type="match status" value="1"/>
</dbReference>
<dbReference type="STRING" id="2017.SAMN05444320_10616"/>
<dbReference type="Gene3D" id="3.40.50.720">
    <property type="entry name" value="NAD(P)-binding Rossmann-like Domain"/>
    <property type="match status" value="1"/>
</dbReference>
<dbReference type="AlphaFoldDB" id="A0A1M5G8D2"/>
<name>A0A1M5G8D2_STRHI</name>
<proteinExistence type="inferred from homology"/>
<evidence type="ECO:0000259" key="3">
    <source>
        <dbReference type="SMART" id="SM00822"/>
    </source>
</evidence>
<dbReference type="InterPro" id="IPR057326">
    <property type="entry name" value="KR_dom"/>
</dbReference>
<dbReference type="InterPro" id="IPR029058">
    <property type="entry name" value="AB_hydrolase_fold"/>
</dbReference>
<reference evidence="4 5" key="1">
    <citation type="submission" date="2016-11" db="EMBL/GenBank/DDBJ databases">
        <authorList>
            <person name="Jaros S."/>
            <person name="Januszkiewicz K."/>
            <person name="Wedrychowicz H."/>
        </authorList>
    </citation>
    <scope>NUCLEOTIDE SEQUENCE [LARGE SCALE GENOMIC DNA]</scope>
    <source>
        <strain evidence="4 5">DSM 44523</strain>
    </source>
</reference>
<sequence length="566" mass="62142">MRLVVREEGDPTGPTVLLVHGFPDSSRMWDGVAERLRERFRVVRFDVRGAGRSGRPKGREGYRLDQLAADVVSVIRAVSPHDPVHLVGHDWGSIQSWEAVTEPGYAHLFASYTSISGPCLDHLGHWLRERLRRPGAWRDVLRQGLRSWYVYALHLPVVPELALRHAIGPAWAKALRRRGVTGAESLPRDAANGVELYRANIRARLGEPRQRTTKVPVQLLVPTRDPYVDPRSVDDTHRWCDRLWRRDIPTGHWAPRTDPGLVARAIAEFVDHLSGEAAPRELARARVDGPRRRFEGQLMLITGAGSGIGRATALAAAEAGADVVVWDIDGPAAERTAEQVREHGVRAWAKRVDVSDAEAVREAAATVCAEQGVPDVVMANAGVGMTGPFAATSEADWRRTVNVNLLGSVWTLNAFVPELLARGRGGHLVITSSAAALAPSSGLPAYSATKAALLALGRSLRDEVVGQGIDVSVVCPGFIDTGFIQGMSFTGESEAERERARSVVEERMGPWGRPPALVARAVLRAVERRRFLVLVTPESRVMYAFSRIAPETLSWVMRVFGQRYMP</sequence>
<keyword evidence="5" id="KW-1185">Reference proteome</keyword>
<evidence type="ECO:0000313" key="4">
    <source>
        <dbReference type="EMBL" id="SHG00080.1"/>
    </source>
</evidence>
<dbReference type="Gene3D" id="3.40.50.1820">
    <property type="entry name" value="alpha/beta hydrolase"/>
    <property type="match status" value="1"/>
</dbReference>
<dbReference type="PRINTS" id="PR00081">
    <property type="entry name" value="GDHRDH"/>
</dbReference>
<dbReference type="InterPro" id="IPR020904">
    <property type="entry name" value="Sc_DH/Rdtase_CS"/>
</dbReference>
<dbReference type="InterPro" id="IPR002347">
    <property type="entry name" value="SDR_fam"/>
</dbReference>
<accession>A0A1M5G8D2</accession>
<evidence type="ECO:0000256" key="1">
    <source>
        <dbReference type="ARBA" id="ARBA00006484"/>
    </source>
</evidence>
<organism evidence="4 5">
    <name type="scientific">Streptoalloteichus hindustanus</name>
    <dbReference type="NCBI Taxonomy" id="2017"/>
    <lineage>
        <taxon>Bacteria</taxon>
        <taxon>Bacillati</taxon>
        <taxon>Actinomycetota</taxon>
        <taxon>Actinomycetes</taxon>
        <taxon>Pseudonocardiales</taxon>
        <taxon>Pseudonocardiaceae</taxon>
        <taxon>Streptoalloteichus</taxon>
    </lineage>
</organism>
<dbReference type="Pfam" id="PF00106">
    <property type="entry name" value="adh_short"/>
    <property type="match status" value="1"/>
</dbReference>